<accession>A0A975J268</accession>
<evidence type="ECO:0000259" key="1">
    <source>
        <dbReference type="Pfam" id="PF13271"/>
    </source>
</evidence>
<dbReference type="Gene3D" id="3.40.50.1220">
    <property type="entry name" value="TPP-binding domain"/>
    <property type="match status" value="1"/>
</dbReference>
<dbReference type="SUPFAM" id="SSF52467">
    <property type="entry name" value="DHS-like NAD/FAD-binding domain"/>
    <property type="match status" value="1"/>
</dbReference>
<dbReference type="KEGG" id="lamb:KBB96_07170"/>
<dbReference type="Pfam" id="PF13289">
    <property type="entry name" value="SIR2_2"/>
    <property type="match status" value="1"/>
</dbReference>
<evidence type="ECO:0000313" key="3">
    <source>
        <dbReference type="Proteomes" id="UP000676169"/>
    </source>
</evidence>
<proteinExistence type="predicted"/>
<gene>
    <name evidence="2" type="ORF">KBB96_07170</name>
</gene>
<dbReference type="InterPro" id="IPR029035">
    <property type="entry name" value="DHS-like_NAD/FAD-binding_dom"/>
</dbReference>
<name>A0A975J268_9BACT</name>
<dbReference type="EMBL" id="CP073100">
    <property type="protein sequence ID" value="QUE52668.1"/>
    <property type="molecule type" value="Genomic_DNA"/>
</dbReference>
<reference evidence="2" key="1">
    <citation type="submission" date="2021-04" db="EMBL/GenBank/DDBJ databases">
        <title>Luteolibacter sp. 32A isolated from the skin of an Anderson's salamander (Ambystoma andersonii).</title>
        <authorList>
            <person name="Spergser J."/>
            <person name="Busse H.-J."/>
        </authorList>
    </citation>
    <scope>NUCLEOTIDE SEQUENCE</scope>
    <source>
        <strain evidence="2">32A</strain>
    </source>
</reference>
<sequence>MRNERAAVVERLSSFNIEPVNAEGWTPNGSKSWDRIEPEIESSDIFVLILGASYGWIPDEGPKASLGISVTHLEFTHAQQQRIPVIPFLKRLEYDTDRTSEDSIRRDAFRKEVQNWNGGYFTSEFELAADLATKVGEALVGLLTDEFQKAKVRSRSVVTTKMALALDTEPAAPHRPPILPIDLIDAVRHNRAILFAGSGISLAAGLPSASAFAESFIQSIRRSTPGYSANPTGAAFAGIATDLEASHGRNYLLDSVVRLIDSPQGIEPTIAHKIAVSLFSKIITTNYDTLFESAAVNQGVSMQVLANELSGEIAQRSIIKLHGSYDSPESLLLTEREVFMFDRSRSRLWDSVKSELSRNMVIVVGASLHDPSIIRLFSEIGQLLGGYFIAPKLWDSTPERLRPWNLKCIETEADSFMIELSKCLV</sequence>
<dbReference type="AlphaFoldDB" id="A0A975J268"/>
<protein>
    <submittedName>
        <fullName evidence="2">SIR2 family protein</fullName>
    </submittedName>
</protein>
<keyword evidence="3" id="KW-1185">Reference proteome</keyword>
<dbReference type="Proteomes" id="UP000676169">
    <property type="component" value="Chromosome"/>
</dbReference>
<feature type="domain" description="DUF4062" evidence="1">
    <location>
        <begin position="1"/>
        <end position="78"/>
    </location>
</feature>
<evidence type="ECO:0000313" key="2">
    <source>
        <dbReference type="EMBL" id="QUE52668.1"/>
    </source>
</evidence>
<organism evidence="2 3">
    <name type="scientific">Luteolibacter ambystomatis</name>
    <dbReference type="NCBI Taxonomy" id="2824561"/>
    <lineage>
        <taxon>Bacteria</taxon>
        <taxon>Pseudomonadati</taxon>
        <taxon>Verrucomicrobiota</taxon>
        <taxon>Verrucomicrobiia</taxon>
        <taxon>Verrucomicrobiales</taxon>
        <taxon>Verrucomicrobiaceae</taxon>
        <taxon>Luteolibacter</taxon>
    </lineage>
</organism>
<dbReference type="InterPro" id="IPR025139">
    <property type="entry name" value="DUF4062"/>
</dbReference>
<dbReference type="Pfam" id="PF13271">
    <property type="entry name" value="DUF4062"/>
    <property type="match status" value="1"/>
</dbReference>